<organism evidence="4 5">
    <name type="scientific">Coffea canephora</name>
    <name type="common">Robusta coffee</name>
    <dbReference type="NCBI Taxonomy" id="49390"/>
    <lineage>
        <taxon>Eukaryota</taxon>
        <taxon>Viridiplantae</taxon>
        <taxon>Streptophyta</taxon>
        <taxon>Embryophyta</taxon>
        <taxon>Tracheophyta</taxon>
        <taxon>Spermatophyta</taxon>
        <taxon>Magnoliopsida</taxon>
        <taxon>eudicotyledons</taxon>
        <taxon>Gunneridae</taxon>
        <taxon>Pentapetalae</taxon>
        <taxon>asterids</taxon>
        <taxon>lamiids</taxon>
        <taxon>Gentianales</taxon>
        <taxon>Rubiaceae</taxon>
        <taxon>Ixoroideae</taxon>
        <taxon>Gardenieae complex</taxon>
        <taxon>Bertiereae - Coffeeae clade</taxon>
        <taxon>Coffeeae</taxon>
        <taxon>Coffea</taxon>
    </lineage>
</organism>
<keyword evidence="2" id="KW-0143">Chaperone</keyword>
<keyword evidence="5" id="KW-1185">Reference proteome</keyword>
<gene>
    <name evidence="4" type="ORF">GSCOC_T00025161001</name>
</gene>
<dbReference type="SUPFAM" id="SSF158615">
    <property type="entry name" value="RbcX-like"/>
    <property type="match status" value="1"/>
</dbReference>
<dbReference type="GO" id="GO:0015979">
    <property type="term" value="P:photosynthesis"/>
    <property type="evidence" value="ECO:0007669"/>
    <property type="project" value="UniProtKB-KW"/>
</dbReference>
<sequence>MAGAAAVRSFTDARGCACLCLDSMVSGSLSVKTNVDLVLSKNLSGRRNMKKLKSVDLGSSFLDTRSMKRLSCGTRGSSKKKKKLRHLSIVDEFGGQYEEGFDDVKDEIINYLTYKAVRTVLNQLYEMNPPKYTWFHNFVADNVPNTGKGFLQKLAKERQDLAERVMITRLHLYGKWIKACNHGEIYNKISDQNLELMRERLMETIIWPSDETNTEKRD</sequence>
<accession>A0A068UH63</accession>
<dbReference type="GO" id="GO:0015977">
    <property type="term" value="P:carbon fixation"/>
    <property type="evidence" value="ECO:0007669"/>
    <property type="project" value="UniProtKB-KW"/>
</dbReference>
<evidence type="ECO:0000256" key="2">
    <source>
        <dbReference type="ARBA" id="ARBA00023186"/>
    </source>
</evidence>
<proteinExistence type="predicted"/>
<evidence type="ECO:0000313" key="5">
    <source>
        <dbReference type="Proteomes" id="UP000295252"/>
    </source>
</evidence>
<dbReference type="FunCoup" id="A0A068UH63">
    <property type="interactions" value="1247"/>
</dbReference>
<dbReference type="PANTHER" id="PTHR33791:SF13">
    <property type="entry name" value="CHAPERONIN-LIKE RBCX"/>
    <property type="match status" value="1"/>
</dbReference>
<dbReference type="OMA" id="CRTIIIS"/>
<evidence type="ECO:0008006" key="6">
    <source>
        <dbReference type="Google" id="ProtNLM"/>
    </source>
</evidence>
<keyword evidence="1" id="KW-0602">Photosynthesis</keyword>
<dbReference type="AlphaFoldDB" id="A0A068UH63"/>
<evidence type="ECO:0000256" key="1">
    <source>
        <dbReference type="ARBA" id="ARBA00022531"/>
    </source>
</evidence>
<dbReference type="InParanoid" id="A0A068UH63"/>
<dbReference type="OrthoDB" id="546456at2759"/>
<name>A0A068UH63_COFCA</name>
<dbReference type="Proteomes" id="UP000295252">
    <property type="component" value="Chromosome IV"/>
</dbReference>
<keyword evidence="3" id="KW-0120">Carbon dioxide fixation</keyword>
<dbReference type="InterPro" id="IPR003435">
    <property type="entry name" value="Chaperonin_RcbX"/>
</dbReference>
<dbReference type="GO" id="GO:0044183">
    <property type="term" value="F:protein folding chaperone"/>
    <property type="evidence" value="ECO:0007669"/>
    <property type="project" value="InterPro"/>
</dbReference>
<dbReference type="PhylomeDB" id="A0A068UH63"/>
<dbReference type="GO" id="GO:0110102">
    <property type="term" value="P:ribulose bisphosphate carboxylase complex assembly"/>
    <property type="evidence" value="ECO:0007669"/>
    <property type="project" value="InterPro"/>
</dbReference>
<evidence type="ECO:0000256" key="3">
    <source>
        <dbReference type="ARBA" id="ARBA00023300"/>
    </source>
</evidence>
<dbReference type="Pfam" id="PF02341">
    <property type="entry name" value="RbcX"/>
    <property type="match status" value="1"/>
</dbReference>
<reference evidence="5" key="1">
    <citation type="journal article" date="2014" name="Science">
        <title>The coffee genome provides insight into the convergent evolution of caffeine biosynthesis.</title>
        <authorList>
            <person name="Denoeud F."/>
            <person name="Carretero-Paulet L."/>
            <person name="Dereeper A."/>
            <person name="Droc G."/>
            <person name="Guyot R."/>
            <person name="Pietrella M."/>
            <person name="Zheng C."/>
            <person name="Alberti A."/>
            <person name="Anthony F."/>
            <person name="Aprea G."/>
            <person name="Aury J.M."/>
            <person name="Bento P."/>
            <person name="Bernard M."/>
            <person name="Bocs S."/>
            <person name="Campa C."/>
            <person name="Cenci A."/>
            <person name="Combes M.C."/>
            <person name="Crouzillat D."/>
            <person name="Da Silva C."/>
            <person name="Daddiego L."/>
            <person name="De Bellis F."/>
            <person name="Dussert S."/>
            <person name="Garsmeur O."/>
            <person name="Gayraud T."/>
            <person name="Guignon V."/>
            <person name="Jahn K."/>
            <person name="Jamilloux V."/>
            <person name="Joet T."/>
            <person name="Labadie K."/>
            <person name="Lan T."/>
            <person name="Leclercq J."/>
            <person name="Lepelley M."/>
            <person name="Leroy T."/>
            <person name="Li L.T."/>
            <person name="Librado P."/>
            <person name="Lopez L."/>
            <person name="Munoz A."/>
            <person name="Noel B."/>
            <person name="Pallavicini A."/>
            <person name="Perrotta G."/>
            <person name="Poncet V."/>
            <person name="Pot D."/>
            <person name="Priyono X."/>
            <person name="Rigoreau M."/>
            <person name="Rouard M."/>
            <person name="Rozas J."/>
            <person name="Tranchant-Dubreuil C."/>
            <person name="VanBuren R."/>
            <person name="Zhang Q."/>
            <person name="Andrade A.C."/>
            <person name="Argout X."/>
            <person name="Bertrand B."/>
            <person name="de Kochko A."/>
            <person name="Graziosi G."/>
            <person name="Henry R.J."/>
            <person name="Jayarama X."/>
            <person name="Ming R."/>
            <person name="Nagai C."/>
            <person name="Rounsley S."/>
            <person name="Sankoff D."/>
            <person name="Giuliano G."/>
            <person name="Albert V.A."/>
            <person name="Wincker P."/>
            <person name="Lashermes P."/>
        </authorList>
    </citation>
    <scope>NUCLEOTIDE SEQUENCE [LARGE SCALE GENOMIC DNA]</scope>
    <source>
        <strain evidence="5">cv. DH200-94</strain>
    </source>
</reference>
<evidence type="ECO:0000313" key="4">
    <source>
        <dbReference type="EMBL" id="CDP07781.1"/>
    </source>
</evidence>
<dbReference type="InterPro" id="IPR038052">
    <property type="entry name" value="Chaperonin_RbcX_sf"/>
</dbReference>
<dbReference type="PANTHER" id="PTHR33791">
    <property type="entry name" value="CHAPERONIN-LIKE RBCX PROTEIN 1, CHLOROPLASTIC"/>
    <property type="match status" value="1"/>
</dbReference>
<dbReference type="Gene3D" id="1.10.1200.210">
    <property type="entry name" value="Chaperonin-like RbcX"/>
    <property type="match status" value="1"/>
</dbReference>
<dbReference type="Gramene" id="CDP07781">
    <property type="protein sequence ID" value="CDP07781"/>
    <property type="gene ID" value="GSCOC_T00025161001"/>
</dbReference>
<protein>
    <recommendedName>
        <fullName evidence="6">Chaperonin-like RbcX protein 2, chloroplastic</fullName>
    </recommendedName>
</protein>
<dbReference type="STRING" id="49390.A0A068UH63"/>
<dbReference type="EMBL" id="HG739111">
    <property type="protein sequence ID" value="CDP07781.1"/>
    <property type="molecule type" value="Genomic_DNA"/>
</dbReference>